<dbReference type="Pfam" id="PF13692">
    <property type="entry name" value="Glyco_trans_1_4"/>
    <property type="match status" value="1"/>
</dbReference>
<organism evidence="1">
    <name type="scientific">Cyanothece sp. (strain PCC 7425 / ATCC 29141)</name>
    <dbReference type="NCBI Taxonomy" id="395961"/>
    <lineage>
        <taxon>Bacteria</taxon>
        <taxon>Bacillati</taxon>
        <taxon>Cyanobacteriota</taxon>
        <taxon>Cyanophyceae</taxon>
        <taxon>Gomontiellales</taxon>
        <taxon>Cyanothecaceae</taxon>
        <taxon>Cyanothece</taxon>
    </lineage>
</organism>
<gene>
    <name evidence="1" type="ordered locus">Cyan7425_1950</name>
</gene>
<accession>B8HT89</accession>
<dbReference type="HOGENOM" id="CLU_686400_0_0_3"/>
<evidence type="ECO:0000313" key="1">
    <source>
        <dbReference type="EMBL" id="ACL44315.1"/>
    </source>
</evidence>
<dbReference type="STRING" id="395961.Cyan7425_1950"/>
<protein>
    <submittedName>
        <fullName evidence="1">Glycosyl transferase group 1</fullName>
    </submittedName>
</protein>
<dbReference type="KEGG" id="cyn:Cyan7425_1950"/>
<reference evidence="1" key="1">
    <citation type="submission" date="2009-01" db="EMBL/GenBank/DDBJ databases">
        <title>Complete sequence of chromosome Cyanothece sp. PCC 7425.</title>
        <authorList>
            <consortium name="US DOE Joint Genome Institute"/>
            <person name="Lucas S."/>
            <person name="Copeland A."/>
            <person name="Lapidus A."/>
            <person name="Glavina del Rio T."/>
            <person name="Dalin E."/>
            <person name="Tice H."/>
            <person name="Bruce D."/>
            <person name="Goodwin L."/>
            <person name="Pitluck S."/>
            <person name="Sims D."/>
            <person name="Meineke L."/>
            <person name="Brettin T."/>
            <person name="Detter J.C."/>
            <person name="Han C."/>
            <person name="Larimer F."/>
            <person name="Land M."/>
            <person name="Hauser L."/>
            <person name="Kyrpides N."/>
            <person name="Ovchinnikova G."/>
            <person name="Liberton M."/>
            <person name="Stoeckel J."/>
            <person name="Banerjee A."/>
            <person name="Singh A."/>
            <person name="Page L."/>
            <person name="Sato H."/>
            <person name="Zhao L."/>
            <person name="Sherman L."/>
            <person name="Pakrasi H."/>
            <person name="Richardson P."/>
        </authorList>
    </citation>
    <scope>NUCLEOTIDE SEQUENCE</scope>
    <source>
        <strain evidence="1">PCC 7425</strain>
    </source>
</reference>
<dbReference type="PANTHER" id="PTHR12526">
    <property type="entry name" value="GLYCOSYLTRANSFERASE"/>
    <property type="match status" value="1"/>
</dbReference>
<dbReference type="SUPFAM" id="SSF53756">
    <property type="entry name" value="UDP-Glycosyltransferase/glycogen phosphorylase"/>
    <property type="match status" value="1"/>
</dbReference>
<dbReference type="GO" id="GO:0016740">
    <property type="term" value="F:transferase activity"/>
    <property type="evidence" value="ECO:0007669"/>
    <property type="project" value="UniProtKB-KW"/>
</dbReference>
<name>B8HT89_CYAP4</name>
<dbReference type="EMBL" id="CP001344">
    <property type="protein sequence ID" value="ACL44315.1"/>
    <property type="molecule type" value="Genomic_DNA"/>
</dbReference>
<proteinExistence type="predicted"/>
<dbReference type="AlphaFoldDB" id="B8HT89"/>
<dbReference type="OrthoDB" id="503380at2"/>
<dbReference type="eggNOG" id="COG0438">
    <property type="taxonomic scope" value="Bacteria"/>
</dbReference>
<keyword evidence="1" id="KW-0808">Transferase</keyword>
<dbReference type="CAZy" id="GT4">
    <property type="family name" value="Glycosyltransferase Family 4"/>
</dbReference>
<sequence>MKAKVSVVVSDLSGGGAVRAYLLCQILQALDYAVEIVGFLFGSHLFAHPPDNIPLKVFPGKNYPDFFRSATQLLKAIDGDIIYAAKPKPTSFGLSILNHLISKRPLILDIDDWELSWYGGDAWAYRPSLKQVARDLLPGGALRFPDHPLYVRWIETLVPHAHALTVDTHFLQQRFGGVYLPNGKDTNLFNPELFNPVDQRRILGLADYRILMFPGSPRPHKGVEEVLIALESLNQADLRLVIVGGSPYDDYDQQLIARWGKWIIKLPRCPVEQMPAVVAAAHVVVVPQRDTATARAQFPLKLTDGMAMAKPILATRVGDIPDILAGTGFLVDPSQPDQIATALETIFAQFELAIARGKRARQRCVEVYSIAAMSRIMAEVMEGLK</sequence>
<dbReference type="CDD" id="cd03801">
    <property type="entry name" value="GT4_PimA-like"/>
    <property type="match status" value="1"/>
</dbReference>
<dbReference type="Gene3D" id="3.40.50.2000">
    <property type="entry name" value="Glycogen Phosphorylase B"/>
    <property type="match status" value="2"/>
</dbReference>